<dbReference type="RefSeq" id="WP_350274488.1">
    <property type="nucleotide sequence ID" value="NZ_CP158165.1"/>
</dbReference>
<dbReference type="AlphaFoldDB" id="A0AAU7T481"/>
<name>A0AAU7T481_9ACTN</name>
<dbReference type="EMBL" id="CP158165">
    <property type="protein sequence ID" value="XBV21630.1"/>
    <property type="molecule type" value="Genomic_DNA"/>
</dbReference>
<evidence type="ECO:0000256" key="1">
    <source>
        <dbReference type="SAM" id="Phobius"/>
    </source>
</evidence>
<dbReference type="InterPro" id="IPR025325">
    <property type="entry name" value="DUF4231"/>
</dbReference>
<feature type="transmembrane region" description="Helical" evidence="1">
    <location>
        <begin position="38"/>
        <end position="60"/>
    </location>
</feature>
<keyword evidence="1" id="KW-1133">Transmembrane helix</keyword>
<dbReference type="NCBIfam" id="NF033634">
    <property type="entry name" value="SLATT_1"/>
    <property type="match status" value="1"/>
</dbReference>
<gene>
    <name evidence="2" type="ORF">ABN611_24025</name>
</gene>
<dbReference type="Pfam" id="PF14015">
    <property type="entry name" value="DUF4231"/>
    <property type="match status" value="1"/>
</dbReference>
<reference evidence="2" key="1">
    <citation type="submission" date="2024-06" db="EMBL/GenBank/DDBJ databases">
        <title>Kribbella sp. strain HUAS MG21 genome sequences.</title>
        <authorList>
            <person name="Mo P."/>
        </authorList>
    </citation>
    <scope>NUCLEOTIDE SEQUENCE</scope>
    <source>
        <strain evidence="2">HUAS MG21</strain>
    </source>
</reference>
<feature type="transmembrane region" description="Helical" evidence="1">
    <location>
        <begin position="66"/>
        <end position="86"/>
    </location>
</feature>
<keyword evidence="1" id="KW-0472">Membrane</keyword>
<accession>A0AAU7T481</accession>
<evidence type="ECO:0000313" key="2">
    <source>
        <dbReference type="EMBL" id="XBV21630.1"/>
    </source>
</evidence>
<keyword evidence="1" id="KW-0812">Transmembrane</keyword>
<proteinExistence type="predicted"/>
<sequence>MSRLRDSDFPALGTDSPAEQLIGIRFRWYAGQARRARIWYRALGTVQLLAALVIAISVAIKAPVWLAPALGGAIALAEGIRTLFGFKDTYPTYTRTAQQLRNEAWLYAQKAGRYARAEEPVRLLAERVVEISHAETEDWEAALKARTI</sequence>
<organism evidence="2">
    <name type="scientific">Kribbella sp. HUAS MG21</name>
    <dbReference type="NCBI Taxonomy" id="3160966"/>
    <lineage>
        <taxon>Bacteria</taxon>
        <taxon>Bacillati</taxon>
        <taxon>Actinomycetota</taxon>
        <taxon>Actinomycetes</taxon>
        <taxon>Propionibacteriales</taxon>
        <taxon>Kribbellaceae</taxon>
        <taxon>Kribbella</taxon>
    </lineage>
</organism>
<protein>
    <submittedName>
        <fullName evidence="2">DUF4231 domain-containing protein</fullName>
    </submittedName>
</protein>